<dbReference type="AlphaFoldDB" id="A0A914XFP8"/>
<organism evidence="2 3">
    <name type="scientific">Plectus sambesii</name>
    <dbReference type="NCBI Taxonomy" id="2011161"/>
    <lineage>
        <taxon>Eukaryota</taxon>
        <taxon>Metazoa</taxon>
        <taxon>Ecdysozoa</taxon>
        <taxon>Nematoda</taxon>
        <taxon>Chromadorea</taxon>
        <taxon>Plectida</taxon>
        <taxon>Plectina</taxon>
        <taxon>Plectoidea</taxon>
        <taxon>Plectidae</taxon>
        <taxon>Plectus</taxon>
    </lineage>
</organism>
<protein>
    <submittedName>
        <fullName evidence="3">Uncharacterized protein</fullName>
    </submittedName>
</protein>
<feature type="compositionally biased region" description="Basic and acidic residues" evidence="1">
    <location>
        <begin position="17"/>
        <end position="37"/>
    </location>
</feature>
<reference evidence="3" key="1">
    <citation type="submission" date="2022-11" db="UniProtKB">
        <authorList>
            <consortium name="WormBaseParasite"/>
        </authorList>
    </citation>
    <scope>IDENTIFICATION</scope>
</reference>
<dbReference type="Proteomes" id="UP000887566">
    <property type="component" value="Unplaced"/>
</dbReference>
<keyword evidence="2" id="KW-1185">Reference proteome</keyword>
<evidence type="ECO:0000256" key="1">
    <source>
        <dbReference type="SAM" id="MobiDB-lite"/>
    </source>
</evidence>
<accession>A0A914XFP8</accession>
<evidence type="ECO:0000313" key="3">
    <source>
        <dbReference type="WBParaSite" id="PSAMB.scaffold8357size6314.g31310.t1"/>
    </source>
</evidence>
<evidence type="ECO:0000313" key="2">
    <source>
        <dbReference type="Proteomes" id="UP000887566"/>
    </source>
</evidence>
<feature type="region of interest" description="Disordered" evidence="1">
    <location>
        <begin position="1"/>
        <end position="44"/>
    </location>
</feature>
<name>A0A914XFP8_9BILA</name>
<proteinExistence type="predicted"/>
<dbReference type="WBParaSite" id="PSAMB.scaffold8357size6314.g31310.t1">
    <property type="protein sequence ID" value="PSAMB.scaffold8357size6314.g31310.t1"/>
    <property type="gene ID" value="PSAMB.scaffold8357size6314.g31310"/>
</dbReference>
<sequence>MSDYREARQPPAVNGRRAQEKGDGVRRRFGKLDRDGGAGRQRRYTSVGATPSSRLFFYSFALAAQPTRVLQRTAHLAAGQMKEEKNRSRVRRVFVRIIACHDGLLERRSALLVGTKCASLMRSLALCSRSSTYYLVPLATIWCHRPLFAALFAPVDSIDNIAAANLRRQLSSKFFDQLKSLFE</sequence>